<dbReference type="PRINTS" id="PR00503">
    <property type="entry name" value="BROMODOMAIN"/>
</dbReference>
<keyword evidence="1 2" id="KW-0103">Bromodomain</keyword>
<dbReference type="Gene3D" id="1.20.920.10">
    <property type="entry name" value="Bromodomain-like"/>
    <property type="match status" value="1"/>
</dbReference>
<feature type="coiled-coil region" evidence="3">
    <location>
        <begin position="264"/>
        <end position="319"/>
    </location>
</feature>
<dbReference type="InterPro" id="IPR029614">
    <property type="entry name" value="CECR2"/>
</dbReference>
<evidence type="ECO:0000256" key="4">
    <source>
        <dbReference type="SAM" id="MobiDB-lite"/>
    </source>
</evidence>
<dbReference type="InterPro" id="IPR036427">
    <property type="entry name" value="Bromodomain-like_sf"/>
</dbReference>
<dbReference type="InterPro" id="IPR001487">
    <property type="entry name" value="Bromodomain"/>
</dbReference>
<evidence type="ECO:0000313" key="7">
    <source>
        <dbReference type="Proteomes" id="UP000663866"/>
    </source>
</evidence>
<comment type="caution">
    <text evidence="6">The sequence shown here is derived from an EMBL/GenBank/DDBJ whole genome shotgun (WGS) entry which is preliminary data.</text>
</comment>
<dbReference type="GO" id="GO:0006338">
    <property type="term" value="P:chromatin remodeling"/>
    <property type="evidence" value="ECO:0007669"/>
    <property type="project" value="InterPro"/>
</dbReference>
<evidence type="ECO:0000256" key="3">
    <source>
        <dbReference type="SAM" id="Coils"/>
    </source>
</evidence>
<dbReference type="PANTHER" id="PTHR47092:SF1">
    <property type="entry name" value="CHROMATIN REMODELING REGULATOR CECR2"/>
    <property type="match status" value="1"/>
</dbReference>
<proteinExistence type="predicted"/>
<name>A0A819LCH8_9BILA</name>
<dbReference type="InterPro" id="IPR018359">
    <property type="entry name" value="Bromodomain_CS"/>
</dbReference>
<sequence length="579" mass="67718">MSSEWPDTQLSNIQKTLQNSWQIPYISLYARIFCDAFQLFDFHQEELEDALLSDNPDEIHPFLQELLISLLTGLTRLHVNSSNMFIMLSNVLKRSGLNIVSPDPLSTMAISDDTISTTEWIEMGIFEKVTVLRALCDARLDRPDIEQLTETMAADSLRFEPFGEDSRGNKLWYFGDTRLYSESLAKNAETSTWECICRTLDEWNVFIENFRKSCSKKNSSIKDRKLLERLVTLNTELPEIYARKERDRQRRWTSYEPKRSSTRLEAKRQQRIELEEITQEQKARHEKFLEYKRRQEEIIAKEKERLERNERVKRREERADRIRRRAAAGSLTGIFDGSELSENSNASSSFYDETSNSLDTSDIHQKVLTLLRTNENSWPFLEPVSEELAPNYFSIIQNPIDLSTIQKKINNKVYVNNSPEFIRDIELMVANCEQYNGKRSILGRIANRLLRYFKESWSECQPMTPQFYDDIDEINHQRDNPIKRRLNESTSTTITRDKNNNTRPRKNYRQLAGLSDDDDDLESEYVPISSSKRGRHSTTPVPIYITIDPSSPAFIVYHDHSYFIRHESTNSSLNSSTDN</sequence>
<accession>A0A819LCH8</accession>
<evidence type="ECO:0000313" key="6">
    <source>
        <dbReference type="EMBL" id="CAF3962332.1"/>
    </source>
</evidence>
<keyword evidence="7" id="KW-1185">Reference proteome</keyword>
<evidence type="ECO:0000259" key="5">
    <source>
        <dbReference type="PROSITE" id="PS50014"/>
    </source>
</evidence>
<gene>
    <name evidence="6" type="ORF">OVN521_LOCUS12880</name>
</gene>
<dbReference type="AlphaFoldDB" id="A0A819LCH8"/>
<feature type="region of interest" description="Disordered" evidence="4">
    <location>
        <begin position="474"/>
        <end position="537"/>
    </location>
</feature>
<dbReference type="Pfam" id="PF00439">
    <property type="entry name" value="Bromodomain"/>
    <property type="match status" value="1"/>
</dbReference>
<keyword evidence="3" id="KW-0175">Coiled coil</keyword>
<evidence type="ECO:0000256" key="1">
    <source>
        <dbReference type="ARBA" id="ARBA00023117"/>
    </source>
</evidence>
<dbReference type="Proteomes" id="UP000663866">
    <property type="component" value="Unassembled WGS sequence"/>
</dbReference>
<dbReference type="PROSITE" id="PS00633">
    <property type="entry name" value="BROMODOMAIN_1"/>
    <property type="match status" value="1"/>
</dbReference>
<dbReference type="SMART" id="SM00297">
    <property type="entry name" value="BROMO"/>
    <property type="match status" value="1"/>
</dbReference>
<reference evidence="6" key="1">
    <citation type="submission" date="2021-02" db="EMBL/GenBank/DDBJ databases">
        <authorList>
            <person name="Nowell W R."/>
        </authorList>
    </citation>
    <scope>NUCLEOTIDE SEQUENCE</scope>
</reference>
<organism evidence="6 7">
    <name type="scientific">Rotaria magnacalcarata</name>
    <dbReference type="NCBI Taxonomy" id="392030"/>
    <lineage>
        <taxon>Eukaryota</taxon>
        <taxon>Metazoa</taxon>
        <taxon>Spiralia</taxon>
        <taxon>Gnathifera</taxon>
        <taxon>Rotifera</taxon>
        <taxon>Eurotatoria</taxon>
        <taxon>Bdelloidea</taxon>
        <taxon>Philodinida</taxon>
        <taxon>Philodinidae</taxon>
        <taxon>Rotaria</taxon>
    </lineage>
</organism>
<dbReference type="SUPFAM" id="SSF47370">
    <property type="entry name" value="Bromodomain"/>
    <property type="match status" value="1"/>
</dbReference>
<dbReference type="EMBL" id="CAJOBG010001836">
    <property type="protein sequence ID" value="CAF3962332.1"/>
    <property type="molecule type" value="Genomic_DNA"/>
</dbReference>
<evidence type="ECO:0000256" key="2">
    <source>
        <dbReference type="PROSITE-ProRule" id="PRU00035"/>
    </source>
</evidence>
<feature type="non-terminal residue" evidence="6">
    <location>
        <position position="1"/>
    </location>
</feature>
<dbReference type="PROSITE" id="PS50014">
    <property type="entry name" value="BROMODOMAIN_2"/>
    <property type="match status" value="1"/>
</dbReference>
<feature type="compositionally biased region" description="Basic and acidic residues" evidence="4">
    <location>
        <begin position="474"/>
        <end position="487"/>
    </location>
</feature>
<feature type="domain" description="Bromo" evidence="5">
    <location>
        <begin position="372"/>
        <end position="443"/>
    </location>
</feature>
<protein>
    <recommendedName>
        <fullName evidence="5">Bromo domain-containing protein</fullName>
    </recommendedName>
</protein>
<dbReference type="PANTHER" id="PTHR47092">
    <property type="entry name" value="CAT EYE SYNDROME CRITICAL REGION PROTEIN 2"/>
    <property type="match status" value="1"/>
</dbReference>
<dbReference type="GO" id="GO:0090537">
    <property type="term" value="C:CERF complex"/>
    <property type="evidence" value="ECO:0007669"/>
    <property type="project" value="InterPro"/>
</dbReference>